<dbReference type="EMBL" id="KY622006">
    <property type="protein sequence ID" value="ARF03383.1"/>
    <property type="molecule type" value="Genomic_DNA"/>
</dbReference>
<dbReference type="GO" id="GO:0004519">
    <property type="term" value="F:endonuclease activity"/>
    <property type="evidence" value="ECO:0007669"/>
    <property type="project" value="UniProtKB-KW"/>
</dbReference>
<feature type="transmembrane region" description="Helical" evidence="1">
    <location>
        <begin position="68"/>
        <end position="87"/>
    </location>
</feature>
<keyword evidence="2" id="KW-0540">Nuclease</keyword>
<reference evidence="2" key="1">
    <citation type="submission" date="2017-02" db="EMBL/GenBank/DDBJ databases">
        <title>SMRT sequencing of the wild medicinal fungus Ophiocordyceps sinensis mitochondrial genome reveals phylogenetic relationship and depicts a genome-wide modification map.</title>
        <authorList>
            <person name="Liu D."/>
            <person name="Kang X."/>
            <person name="Hu L."/>
        </authorList>
    </citation>
    <scope>NUCLEOTIDE SEQUENCE</scope>
</reference>
<keyword evidence="1" id="KW-0812">Transmembrane</keyword>
<keyword evidence="2" id="KW-0496">Mitochondrion</keyword>
<dbReference type="AlphaFoldDB" id="A0A1X8VJL3"/>
<protein>
    <submittedName>
        <fullName evidence="2">GIY-YIG endonuclease</fullName>
    </submittedName>
</protein>
<feature type="transmembrane region" description="Helical" evidence="1">
    <location>
        <begin position="133"/>
        <end position="154"/>
    </location>
</feature>
<organism evidence="2">
    <name type="scientific">Ophiocordyceps sinensis</name>
    <dbReference type="NCBI Taxonomy" id="72228"/>
    <lineage>
        <taxon>Eukaryota</taxon>
        <taxon>Fungi</taxon>
        <taxon>Dikarya</taxon>
        <taxon>Ascomycota</taxon>
        <taxon>Pezizomycotina</taxon>
        <taxon>Sordariomycetes</taxon>
        <taxon>Hypocreomycetidae</taxon>
        <taxon>Hypocreales</taxon>
        <taxon>Ophiocordycipitaceae</taxon>
        <taxon>Ophiocordyceps</taxon>
    </lineage>
</organism>
<geneLocation type="mitochondrion" evidence="2"/>
<dbReference type="GeneID" id="32888733"/>
<keyword evidence="2" id="KW-0378">Hydrolase</keyword>
<name>A0A1X8VJL3_9HYPO</name>
<keyword evidence="2" id="KW-0255">Endonuclease</keyword>
<feature type="transmembrane region" description="Helical" evidence="1">
    <location>
        <begin position="94"/>
        <end position="121"/>
    </location>
</feature>
<evidence type="ECO:0000313" key="3">
    <source>
        <dbReference type="EMBL" id="QDH07208.1"/>
    </source>
</evidence>
<keyword evidence="1" id="KW-0472">Membrane</keyword>
<evidence type="ECO:0000313" key="2">
    <source>
        <dbReference type="EMBL" id="ARF03383.1"/>
    </source>
</evidence>
<dbReference type="EMBL" id="MH400233">
    <property type="protein sequence ID" value="QDH07208.1"/>
    <property type="molecule type" value="Genomic_DNA"/>
</dbReference>
<sequence>MYLLRYLLKLPTIIGFAETNLLLLPRPVKLKSFSLNNKYTYIYFIIPLTNNKYYTVLTMKIFLINFPFFKALATAGLVTPICLAAAVKLSKDNFSLVSVLITSTFTPIRLIADLAIFARVFSESFIPFRLVDILSLITCGNILTLAAIDSLFLASSLSIRPSLKNFKVSSVCL</sequence>
<accession>A0A1X8VJL3</accession>
<gene>
    <name evidence="2" type="primary">orf173</name>
</gene>
<dbReference type="RefSeq" id="YP_009364286.1">
    <property type="nucleotide sequence ID" value="NC_034659.1"/>
</dbReference>
<proteinExistence type="predicted"/>
<keyword evidence="1" id="KW-1133">Transmembrane helix</keyword>
<evidence type="ECO:0000256" key="1">
    <source>
        <dbReference type="SAM" id="Phobius"/>
    </source>
</evidence>
<reference evidence="3" key="2">
    <citation type="submission" date="2018-05" db="EMBL/GenBank/DDBJ databases">
        <authorList>
            <person name="Zhang Y."/>
        </authorList>
    </citation>
    <scope>NUCLEOTIDE SEQUENCE</scope>
</reference>